<proteinExistence type="predicted"/>
<name>A0A4Q8K284_9ARAC</name>
<evidence type="ECO:0000313" key="3">
    <source>
        <dbReference type="EMBL" id="SNX33075.1"/>
    </source>
</evidence>
<protein>
    <submittedName>
        <fullName evidence="3">U73-Liphistoxin-Lsp1a_1</fullName>
    </submittedName>
    <submittedName>
        <fullName evidence="2">U90-Liphistoxin-Lsp1a_1</fullName>
    </submittedName>
</protein>
<feature type="chain" id="PRO_5033444270" evidence="1">
    <location>
        <begin position="19"/>
        <end position="98"/>
    </location>
</feature>
<evidence type="ECO:0000256" key="1">
    <source>
        <dbReference type="SAM" id="SignalP"/>
    </source>
</evidence>
<dbReference type="EMBL" id="HAHK01000041">
    <property type="protein sequence ID" value="SNX33075.1"/>
    <property type="molecule type" value="Transcribed_RNA"/>
</dbReference>
<dbReference type="EMBL" id="HAHL01000046">
    <property type="protein sequence ID" value="SNX33073.1"/>
    <property type="molecule type" value="Transcribed_RNA"/>
</dbReference>
<evidence type="ECO:0000313" key="2">
    <source>
        <dbReference type="EMBL" id="SNX32838.1"/>
    </source>
</evidence>
<organism evidence="2">
    <name type="scientific">Liphistius sp. SGP-2016</name>
    <dbReference type="NCBI Taxonomy" id="1905180"/>
    <lineage>
        <taxon>Eukaryota</taxon>
        <taxon>Metazoa</taxon>
        <taxon>Ecdysozoa</taxon>
        <taxon>Arthropoda</taxon>
        <taxon>Chelicerata</taxon>
        <taxon>Arachnida</taxon>
        <taxon>Araneae</taxon>
        <taxon>Mesothelae</taxon>
        <taxon>Liphistiidae</taxon>
        <taxon>Liphistius</taxon>
    </lineage>
</organism>
<reference evidence="2" key="2">
    <citation type="submission" date="2019-05" db="EMBL/GenBank/DDBJ databases">
        <title>Unravelling the molecular evolution of spider venoms.</title>
        <authorList>
            <person name="Pineda S."/>
        </authorList>
    </citation>
    <scope>NUCLEOTIDE SEQUENCE</scope>
</reference>
<keyword evidence="1" id="KW-0732">Signal</keyword>
<dbReference type="AlphaFoldDB" id="A0A4Q8K284"/>
<accession>A0A4Q8K284</accession>
<feature type="signal peptide" evidence="1">
    <location>
        <begin position="1"/>
        <end position="18"/>
    </location>
</feature>
<sequence>MKLVSVLCFVSFMVLVKSWNQCSNHDQCGGDECCTWSGTQNQWYRGTPGSCIPKNDTACYCGQSVVNVDLCPCPVITICLLPGLPLLNVQILLCKILG</sequence>
<dbReference type="EMBL" id="HAHL01000019">
    <property type="protein sequence ID" value="SNX32838.1"/>
    <property type="molecule type" value="Transcribed_RNA"/>
</dbReference>
<reference evidence="2" key="1">
    <citation type="submission" date="2017-05" db="EMBL/GenBank/DDBJ databases">
        <authorList>
            <person name="QRISCLOUD D."/>
        </authorList>
    </citation>
    <scope>NUCLEOTIDE SEQUENCE</scope>
</reference>
<dbReference type="EMBL" id="HAHK01000203">
    <property type="protein sequence ID" value="SNX34452.1"/>
    <property type="molecule type" value="Transcribed_RNA"/>
</dbReference>